<dbReference type="GO" id="GO:0008270">
    <property type="term" value="F:zinc ion binding"/>
    <property type="evidence" value="ECO:0007669"/>
    <property type="project" value="UniProtKB-UniRule"/>
</dbReference>
<dbReference type="InterPro" id="IPR002104">
    <property type="entry name" value="Integrase_catalytic"/>
</dbReference>
<name>A0A8D8AG18_CULPI</name>
<feature type="binding site" evidence="3">
    <location>
        <position position="53"/>
    </location>
    <ligand>
        <name>Zn(2+)</name>
        <dbReference type="ChEBI" id="CHEBI:29105"/>
    </ligand>
</feature>
<dbReference type="SUPFAM" id="SSF57716">
    <property type="entry name" value="Glucocorticoid receptor-like (DNA-binding domain)"/>
    <property type="match status" value="1"/>
</dbReference>
<dbReference type="Gene3D" id="3.40.1800.20">
    <property type="match status" value="1"/>
</dbReference>
<dbReference type="Gene3D" id="1.10.443.10">
    <property type="entry name" value="Intergrase catalytic core"/>
    <property type="match status" value="1"/>
</dbReference>
<sequence length="415" mass="46561">MALMMCRICLRPDPMVRLSLFEGTIAGRPAAEVLAIVADVPVLAGDPFPQVCCSDCWQQLEAAFNLRELVRESSRKLGEMLAGLGADRVVVKQELEDVEEQQQDPIGTGTTWSTIVDNYEITKVEMPNPEYNTQGEMSESDTDSDCPMDVEATAESAFLPEKSKPLYEAAFKKFQEWQARNWIQTVDENCLLAYFAQELKDKRPSTKWSQFSMLRTTINLKMGIDISGFTSLKSLLKRKSDGYCPKKSEILTKEQIFEFLREADDAVHLVTKVALIVGVYGACRREELLKLTLDDIEDLQDSIKITIPNTKTKSMRQFFVTRGTAPGVDMLQLFRAYAQKRAAGTNHARFFVSYRNGKCTKQAIGINTIAKLPKTIAEHLKLPSPELYTGHCFRRSSASLLADSGVDISVLKRLS</sequence>
<protein>
    <submittedName>
        <fullName evidence="6">(northern house mosquito) hypothetical protein</fullName>
    </submittedName>
</protein>
<dbReference type="GO" id="GO:0005634">
    <property type="term" value="C:nucleus"/>
    <property type="evidence" value="ECO:0007669"/>
    <property type="project" value="InterPro"/>
</dbReference>
<keyword evidence="1" id="KW-0238">DNA-binding</keyword>
<dbReference type="InterPro" id="IPR011010">
    <property type="entry name" value="DNA_brk_join_enz"/>
</dbReference>
<keyword evidence="3" id="KW-0863">Zinc-finger</keyword>
<evidence type="ECO:0000256" key="2">
    <source>
        <dbReference type="ARBA" id="ARBA00023172"/>
    </source>
</evidence>
<dbReference type="PANTHER" id="PTHR30349">
    <property type="entry name" value="PHAGE INTEGRASE-RELATED"/>
    <property type="match status" value="1"/>
</dbReference>
<evidence type="ECO:0000313" key="6">
    <source>
        <dbReference type="EMBL" id="CAG6456511.1"/>
    </source>
</evidence>
<dbReference type="AlphaFoldDB" id="A0A8D8AG18"/>
<evidence type="ECO:0000256" key="1">
    <source>
        <dbReference type="ARBA" id="ARBA00023125"/>
    </source>
</evidence>
<dbReference type="EMBL" id="HBUE01031083">
    <property type="protein sequence ID" value="CAG6456511.1"/>
    <property type="molecule type" value="Transcribed_RNA"/>
</dbReference>
<keyword evidence="3" id="KW-0862">Zinc</keyword>
<organism evidence="6">
    <name type="scientific">Culex pipiens</name>
    <name type="common">House mosquito</name>
    <dbReference type="NCBI Taxonomy" id="7175"/>
    <lineage>
        <taxon>Eukaryota</taxon>
        <taxon>Metazoa</taxon>
        <taxon>Ecdysozoa</taxon>
        <taxon>Arthropoda</taxon>
        <taxon>Hexapoda</taxon>
        <taxon>Insecta</taxon>
        <taxon>Pterygota</taxon>
        <taxon>Neoptera</taxon>
        <taxon>Endopterygota</taxon>
        <taxon>Diptera</taxon>
        <taxon>Nematocera</taxon>
        <taxon>Culicoidea</taxon>
        <taxon>Culicidae</taxon>
        <taxon>Culicinae</taxon>
        <taxon>Culicini</taxon>
        <taxon>Culex</taxon>
        <taxon>Culex</taxon>
    </lineage>
</organism>
<dbReference type="PROSITE" id="PS51915">
    <property type="entry name" value="ZAD"/>
    <property type="match status" value="1"/>
</dbReference>
<feature type="binding site" evidence="3">
    <location>
        <position position="9"/>
    </location>
    <ligand>
        <name>Zn(2+)</name>
        <dbReference type="ChEBI" id="CHEBI:29105"/>
    </ligand>
</feature>
<dbReference type="InterPro" id="IPR050090">
    <property type="entry name" value="Tyrosine_recombinase_XerCD"/>
</dbReference>
<dbReference type="SMART" id="SM00868">
    <property type="entry name" value="zf-AD"/>
    <property type="match status" value="1"/>
</dbReference>
<dbReference type="PROSITE" id="PS51898">
    <property type="entry name" value="TYR_RECOMBINASE"/>
    <property type="match status" value="1"/>
</dbReference>
<dbReference type="SUPFAM" id="SSF56349">
    <property type="entry name" value="DNA breaking-rejoining enzymes"/>
    <property type="match status" value="1"/>
</dbReference>
<feature type="binding site" evidence="3">
    <location>
        <position position="56"/>
    </location>
    <ligand>
        <name>Zn(2+)</name>
        <dbReference type="ChEBI" id="CHEBI:29105"/>
    </ligand>
</feature>
<evidence type="ECO:0000259" key="5">
    <source>
        <dbReference type="PROSITE" id="PS51915"/>
    </source>
</evidence>
<keyword evidence="2" id="KW-0233">DNA recombination</keyword>
<dbReference type="GO" id="GO:0015074">
    <property type="term" value="P:DNA integration"/>
    <property type="evidence" value="ECO:0007669"/>
    <property type="project" value="InterPro"/>
</dbReference>
<feature type="domain" description="ZAD" evidence="5">
    <location>
        <begin position="4"/>
        <end position="80"/>
    </location>
</feature>
<dbReference type="InterPro" id="IPR012934">
    <property type="entry name" value="Znf_AD"/>
</dbReference>
<dbReference type="PANTHER" id="PTHR30349:SF41">
    <property type="entry name" value="INTEGRASE_RECOMBINASE PROTEIN MJ0367-RELATED"/>
    <property type="match status" value="1"/>
</dbReference>
<keyword evidence="3" id="KW-0479">Metal-binding</keyword>
<evidence type="ECO:0000259" key="4">
    <source>
        <dbReference type="PROSITE" id="PS51898"/>
    </source>
</evidence>
<dbReference type="GO" id="GO:0003677">
    <property type="term" value="F:DNA binding"/>
    <property type="evidence" value="ECO:0007669"/>
    <property type="project" value="UniProtKB-KW"/>
</dbReference>
<evidence type="ECO:0000256" key="3">
    <source>
        <dbReference type="PROSITE-ProRule" id="PRU01263"/>
    </source>
</evidence>
<proteinExistence type="predicted"/>
<feature type="domain" description="Tyr recombinase" evidence="4">
    <location>
        <begin position="246"/>
        <end position="415"/>
    </location>
</feature>
<feature type="binding site" evidence="3">
    <location>
        <position position="6"/>
    </location>
    <ligand>
        <name>Zn(2+)</name>
        <dbReference type="ChEBI" id="CHEBI:29105"/>
    </ligand>
</feature>
<accession>A0A8D8AG18</accession>
<dbReference type="Pfam" id="PF00589">
    <property type="entry name" value="Phage_integrase"/>
    <property type="match status" value="1"/>
</dbReference>
<dbReference type="InterPro" id="IPR013762">
    <property type="entry name" value="Integrase-like_cat_sf"/>
</dbReference>
<dbReference type="GO" id="GO:0006310">
    <property type="term" value="P:DNA recombination"/>
    <property type="evidence" value="ECO:0007669"/>
    <property type="project" value="UniProtKB-KW"/>
</dbReference>
<dbReference type="CDD" id="cd00397">
    <property type="entry name" value="DNA_BRE_C"/>
    <property type="match status" value="1"/>
</dbReference>
<dbReference type="Pfam" id="PF07776">
    <property type="entry name" value="zf-AD"/>
    <property type="match status" value="1"/>
</dbReference>
<reference evidence="6" key="1">
    <citation type="submission" date="2021-05" db="EMBL/GenBank/DDBJ databases">
        <authorList>
            <person name="Alioto T."/>
            <person name="Alioto T."/>
            <person name="Gomez Garrido J."/>
        </authorList>
    </citation>
    <scope>NUCLEOTIDE SEQUENCE</scope>
</reference>